<keyword evidence="4" id="KW-1185">Reference proteome</keyword>
<proteinExistence type="predicted"/>
<dbReference type="Gene3D" id="2.40.50.90">
    <property type="match status" value="1"/>
</dbReference>
<dbReference type="PANTHER" id="PTHR12302">
    <property type="entry name" value="EBNA2 BINDING PROTEIN P100"/>
    <property type="match status" value="1"/>
</dbReference>
<reference evidence="4" key="1">
    <citation type="journal article" date="2019" name="Int. J. Syst. Evol. Microbiol.">
        <title>The Global Catalogue of Microorganisms (GCM) 10K type strain sequencing project: providing services to taxonomists for standard genome sequencing and annotation.</title>
        <authorList>
            <consortium name="The Broad Institute Genomics Platform"/>
            <consortium name="The Broad Institute Genome Sequencing Center for Infectious Disease"/>
            <person name="Wu L."/>
            <person name="Ma J."/>
        </authorList>
    </citation>
    <scope>NUCLEOTIDE SEQUENCE [LARGE SCALE GENOMIC DNA]</scope>
    <source>
        <strain evidence="4">CCUG 66188</strain>
    </source>
</reference>
<feature type="signal peptide" evidence="1">
    <location>
        <begin position="1"/>
        <end position="20"/>
    </location>
</feature>
<accession>A0ABW2B0J4</accession>
<dbReference type="Pfam" id="PF00565">
    <property type="entry name" value="SNase"/>
    <property type="match status" value="1"/>
</dbReference>
<dbReference type="EMBL" id="JBHSWG010000001">
    <property type="protein sequence ID" value="MFC6759220.1"/>
    <property type="molecule type" value="Genomic_DNA"/>
</dbReference>
<dbReference type="PANTHER" id="PTHR12302:SF26">
    <property type="entry name" value="BLR1266 PROTEIN"/>
    <property type="match status" value="1"/>
</dbReference>
<dbReference type="InterPro" id="IPR016071">
    <property type="entry name" value="Staphylococal_nuclease_OB-fold"/>
</dbReference>
<name>A0ABW2B0J4_9RHOB</name>
<evidence type="ECO:0000256" key="1">
    <source>
        <dbReference type="SAM" id="SignalP"/>
    </source>
</evidence>
<protein>
    <submittedName>
        <fullName evidence="3">Thermonuclease family protein</fullName>
    </submittedName>
</protein>
<comment type="caution">
    <text evidence="3">The sequence shown here is derived from an EMBL/GenBank/DDBJ whole genome shotgun (WGS) entry which is preliminary data.</text>
</comment>
<dbReference type="SUPFAM" id="SSF50199">
    <property type="entry name" value="Staphylococcal nuclease"/>
    <property type="match status" value="1"/>
</dbReference>
<organism evidence="3 4">
    <name type="scientific">Sulfitobacter porphyrae</name>
    <dbReference type="NCBI Taxonomy" id="1246864"/>
    <lineage>
        <taxon>Bacteria</taxon>
        <taxon>Pseudomonadati</taxon>
        <taxon>Pseudomonadota</taxon>
        <taxon>Alphaproteobacteria</taxon>
        <taxon>Rhodobacterales</taxon>
        <taxon>Roseobacteraceae</taxon>
        <taxon>Sulfitobacter</taxon>
    </lineage>
</organism>
<dbReference type="SMART" id="SM00318">
    <property type="entry name" value="SNc"/>
    <property type="match status" value="1"/>
</dbReference>
<dbReference type="PROSITE" id="PS50830">
    <property type="entry name" value="TNASE_3"/>
    <property type="match status" value="1"/>
</dbReference>
<sequence length="153" mass="16840">MLRLCSWFVLAMGLATAVLAAEVSGTLRVIDGDTVDVGGTRIRIFGIDAPERDQPCTTLSGQNWGCGDWVTQQVRDLFEGQAARCTPLDQDRYGRIVARCFVAGEDMGKTLVSAGLAYAYRRYSYDYDLDEKAAFVAERGFTALPWTRPRATG</sequence>
<dbReference type="InterPro" id="IPR035437">
    <property type="entry name" value="SNase_OB-fold_sf"/>
</dbReference>
<keyword evidence="1" id="KW-0732">Signal</keyword>
<evidence type="ECO:0000313" key="4">
    <source>
        <dbReference type="Proteomes" id="UP001596353"/>
    </source>
</evidence>
<feature type="domain" description="TNase-like" evidence="2">
    <location>
        <begin position="20"/>
        <end position="139"/>
    </location>
</feature>
<dbReference type="Proteomes" id="UP001596353">
    <property type="component" value="Unassembled WGS sequence"/>
</dbReference>
<evidence type="ECO:0000313" key="3">
    <source>
        <dbReference type="EMBL" id="MFC6759220.1"/>
    </source>
</evidence>
<evidence type="ECO:0000259" key="2">
    <source>
        <dbReference type="PROSITE" id="PS50830"/>
    </source>
</evidence>
<feature type="chain" id="PRO_5045889560" evidence="1">
    <location>
        <begin position="21"/>
        <end position="153"/>
    </location>
</feature>
<gene>
    <name evidence="3" type="ORF">ACFQFQ_06475</name>
</gene>